<gene>
    <name evidence="2" type="ORF">AYL44_06815</name>
</gene>
<dbReference type="Proteomes" id="UP000076998">
    <property type="component" value="Unassembled WGS sequence"/>
</dbReference>
<name>A0A177KAK2_9MICO</name>
<evidence type="ECO:0000259" key="1">
    <source>
        <dbReference type="Pfam" id="PF10022"/>
    </source>
</evidence>
<organism evidence="2 3">
    <name type="scientific">Microbacterium oleivorans</name>
    <dbReference type="NCBI Taxonomy" id="273677"/>
    <lineage>
        <taxon>Bacteria</taxon>
        <taxon>Bacillati</taxon>
        <taxon>Actinomycetota</taxon>
        <taxon>Actinomycetes</taxon>
        <taxon>Micrococcales</taxon>
        <taxon>Microbacteriaceae</taxon>
        <taxon>Microbacterium</taxon>
    </lineage>
</organism>
<evidence type="ECO:0000313" key="3">
    <source>
        <dbReference type="Proteomes" id="UP000076998"/>
    </source>
</evidence>
<dbReference type="InterPro" id="IPR049349">
    <property type="entry name" value="DUF2264_N"/>
</dbReference>
<sequence>MPAEAEQGRREWSREDWVAYADRLLDAARRHATPGGGRIHFPGAEGGYGHDIDGLEGFARTLLLAGFRIAGARGEGVDDLIAFVRRGIAAGVDPAAPDRWVRPDEHGQAKVEAASLALVLDLTRPWMWDTLGAVTQQRAIAWFASVVGDDGYPRNNWVWFRIVVQTFLRSVGGPWSPDDIAADLARHDSFVREDGWLSDGDDRSYDHYVGWALHTYPVLWSRMSGAAELAAGRTAGDVARLDRFLDDALALVGGDGSPLVQGRSLIYRSAAAAAFWVGVIAEVPSHAPGRLRHAAEAVVRHFADRDVPDAEGVLTMGWHGPWRALAQSYSGPGSPYWAVKGLMGLMLPADHPVWTAPAEPLPVEQGDVLRAVRSPGWIVSGTRDDGVVRVLNHGTDHAQPGGVVTDSPLYARIGYSTATAPLLDARGWHEPLEQSVALRDADGQATHRAGMRLLDVRIDGAGHDAVGVASAVWDAHWITGDAPDRNHGSGFPGAARRAGRLRVDSLVRGSLEVRLVGVEDLAAELTAADLRLRVGGWAVAGDEPEQHVDGLEAVAVAGALRSGIRSLSGGEAHVVTRTDAGPLGACSAVPVVDLDVAVGRVVVVVVDLRGAGLPVRTDVSVRVEDDAVEVVWADGVRTRTIRPR</sequence>
<dbReference type="InterPro" id="IPR016624">
    <property type="entry name" value="UCP014753"/>
</dbReference>
<accession>A0A177KAK2</accession>
<evidence type="ECO:0000313" key="2">
    <source>
        <dbReference type="EMBL" id="OAH50174.1"/>
    </source>
</evidence>
<reference evidence="2 3" key="1">
    <citation type="submission" date="2016-02" db="EMBL/GenBank/DDBJ databases">
        <authorList>
            <person name="Wen L."/>
            <person name="He K."/>
            <person name="Yang H."/>
        </authorList>
    </citation>
    <scope>NUCLEOTIDE SEQUENCE [LARGE SCALE GENOMIC DNA]</scope>
    <source>
        <strain evidence="2 3">CD11_3</strain>
    </source>
</reference>
<comment type="caution">
    <text evidence="2">The sequence shown here is derived from an EMBL/GenBank/DDBJ whole genome shotgun (WGS) entry which is preliminary data.</text>
</comment>
<dbReference type="AlphaFoldDB" id="A0A177KAK2"/>
<dbReference type="PANTHER" id="PTHR35339">
    <property type="entry name" value="LINALOOL DEHYDRATASE_ISOMERASE DOMAIN-CONTAINING PROTEIN"/>
    <property type="match status" value="1"/>
</dbReference>
<proteinExistence type="predicted"/>
<dbReference type="RefSeq" id="WP_064002541.1">
    <property type="nucleotide sequence ID" value="NZ_LSTV01000002.1"/>
</dbReference>
<dbReference type="Pfam" id="PF10022">
    <property type="entry name" value="DUF2264"/>
    <property type="match status" value="1"/>
</dbReference>
<dbReference type="OrthoDB" id="9813465at2"/>
<protein>
    <recommendedName>
        <fullName evidence="1">DUF2264 domain-containing protein</fullName>
    </recommendedName>
</protein>
<dbReference type="EMBL" id="LSTV01000002">
    <property type="protein sequence ID" value="OAH50174.1"/>
    <property type="molecule type" value="Genomic_DNA"/>
</dbReference>
<dbReference type="PANTHER" id="PTHR35339:SF4">
    <property type="entry name" value="LINALOOL DEHYDRATASE_ISOMERASE DOMAIN-CONTAINING PROTEIN"/>
    <property type="match status" value="1"/>
</dbReference>
<feature type="domain" description="DUF2264" evidence="1">
    <location>
        <begin position="13"/>
        <end position="360"/>
    </location>
</feature>